<reference evidence="4" key="2">
    <citation type="journal article" date="2021" name="PeerJ">
        <title>Extensive microbial diversity within the chicken gut microbiome revealed by metagenomics and culture.</title>
        <authorList>
            <person name="Gilroy R."/>
            <person name="Ravi A."/>
            <person name="Getino M."/>
            <person name="Pursley I."/>
            <person name="Horton D.L."/>
            <person name="Alikhan N.F."/>
            <person name="Baker D."/>
            <person name="Gharbi K."/>
            <person name="Hall N."/>
            <person name="Watson M."/>
            <person name="Adriaenssens E.M."/>
            <person name="Foster-Nyarko E."/>
            <person name="Jarju S."/>
            <person name="Secka A."/>
            <person name="Antonio M."/>
            <person name="Oren A."/>
            <person name="Chaudhuri R.R."/>
            <person name="La Ragione R."/>
            <person name="Hildebrand F."/>
            <person name="Pallen M.J."/>
        </authorList>
    </citation>
    <scope>NUCLEOTIDE SEQUENCE</scope>
    <source>
        <strain evidence="4">CHK190-19873</strain>
    </source>
</reference>
<dbReference type="PANTHER" id="PTHR35340">
    <property type="entry name" value="PQQ ENZYME REPEAT PROTEIN-RELATED"/>
    <property type="match status" value="1"/>
</dbReference>
<feature type="region of interest" description="Disordered" evidence="1">
    <location>
        <begin position="177"/>
        <end position="265"/>
    </location>
</feature>
<gene>
    <name evidence="4" type="ORF">IAB44_10435</name>
</gene>
<dbReference type="SUPFAM" id="SSF50969">
    <property type="entry name" value="YVTN repeat-like/Quinoprotein amine dehydrogenase"/>
    <property type="match status" value="1"/>
</dbReference>
<feature type="chain" id="PRO_5039278651" evidence="2">
    <location>
        <begin position="23"/>
        <end position="1553"/>
    </location>
</feature>
<keyword evidence="2" id="KW-0732">Signal</keyword>
<evidence type="ECO:0000259" key="3">
    <source>
        <dbReference type="Pfam" id="PF17425"/>
    </source>
</evidence>
<dbReference type="EMBL" id="DVIQ01000062">
    <property type="protein sequence ID" value="HIS31947.1"/>
    <property type="molecule type" value="Genomic_DNA"/>
</dbReference>
<accession>A0A9D1ETF9</accession>
<dbReference type="Pfam" id="PF17425">
    <property type="entry name" value="Arylsulfotran_N"/>
    <property type="match status" value="2"/>
</dbReference>
<dbReference type="Pfam" id="PF05935">
    <property type="entry name" value="Arylsulfotrans"/>
    <property type="match status" value="2"/>
</dbReference>
<evidence type="ECO:0000313" key="5">
    <source>
        <dbReference type="Proteomes" id="UP000823935"/>
    </source>
</evidence>
<evidence type="ECO:0000313" key="4">
    <source>
        <dbReference type="EMBL" id="HIS31947.1"/>
    </source>
</evidence>
<dbReference type="Gene3D" id="2.60.40.3100">
    <property type="entry name" value="Arylsulphate sulphotransferase monomer, N-terminal domain"/>
    <property type="match status" value="2"/>
</dbReference>
<dbReference type="SUPFAM" id="SSF50998">
    <property type="entry name" value="Quinoprotein alcohol dehydrogenase-like"/>
    <property type="match status" value="1"/>
</dbReference>
<evidence type="ECO:0000256" key="2">
    <source>
        <dbReference type="SAM" id="SignalP"/>
    </source>
</evidence>
<evidence type="ECO:0000256" key="1">
    <source>
        <dbReference type="SAM" id="MobiDB-lite"/>
    </source>
</evidence>
<feature type="domain" description="Arylsulfotransferase N-terminal" evidence="3">
    <location>
        <begin position="302"/>
        <end position="379"/>
    </location>
</feature>
<comment type="caution">
    <text evidence="4">The sequence shown here is derived from an EMBL/GenBank/DDBJ whole genome shotgun (WGS) entry which is preliminary data.</text>
</comment>
<dbReference type="InterPro" id="IPR011044">
    <property type="entry name" value="Quino_amine_DH_bsu"/>
</dbReference>
<reference evidence="4" key="1">
    <citation type="submission" date="2020-10" db="EMBL/GenBank/DDBJ databases">
        <authorList>
            <person name="Gilroy R."/>
        </authorList>
    </citation>
    <scope>NUCLEOTIDE SEQUENCE</scope>
    <source>
        <strain evidence="4">CHK190-19873</strain>
    </source>
</reference>
<organism evidence="4 5">
    <name type="scientific">Candidatus Limivivens intestinipullorum</name>
    <dbReference type="NCBI Taxonomy" id="2840858"/>
    <lineage>
        <taxon>Bacteria</taxon>
        <taxon>Bacillati</taxon>
        <taxon>Bacillota</taxon>
        <taxon>Clostridia</taxon>
        <taxon>Lachnospirales</taxon>
        <taxon>Lachnospiraceae</taxon>
        <taxon>Lachnospiraceae incertae sedis</taxon>
        <taxon>Candidatus Limivivens</taxon>
    </lineage>
</organism>
<name>A0A9D1ETF9_9FIRM</name>
<protein>
    <submittedName>
        <fullName evidence="4">Aryl-sulfate sulfotransferase</fullName>
    </submittedName>
</protein>
<feature type="domain" description="Arylsulfotransferase N-terminal" evidence="3">
    <location>
        <begin position="959"/>
        <end position="1051"/>
    </location>
</feature>
<dbReference type="InterPro" id="IPR035391">
    <property type="entry name" value="Arylsulfotran_N"/>
</dbReference>
<dbReference type="InterPro" id="IPR038477">
    <property type="entry name" value="ASST_N_sf"/>
</dbReference>
<dbReference type="GO" id="GO:0004062">
    <property type="term" value="F:aryl sulfotransferase activity"/>
    <property type="evidence" value="ECO:0007669"/>
    <property type="project" value="InterPro"/>
</dbReference>
<proteinExistence type="predicted"/>
<dbReference type="InterPro" id="IPR011047">
    <property type="entry name" value="Quinoprotein_ADH-like_sf"/>
</dbReference>
<dbReference type="InterPro" id="IPR053143">
    <property type="entry name" value="Arylsulfate_ST"/>
</dbReference>
<dbReference type="PANTHER" id="PTHR35340:SF10">
    <property type="entry name" value="CYTOPLASMIC PROTEIN"/>
    <property type="match status" value="1"/>
</dbReference>
<feature type="compositionally biased region" description="Low complexity" evidence="1">
    <location>
        <begin position="179"/>
        <end position="263"/>
    </location>
</feature>
<dbReference type="InterPro" id="IPR010262">
    <property type="entry name" value="Arylsulfotransferase_bact"/>
</dbReference>
<sequence length="1553" mass="171793">MKKHLFGLAAAAGLLLFSGSMAMLPNAAVFGEEAQLVYETQGWRITLDQASRTSSLSTVSVALGYASVETTNLATQASDGMEFCLLRLIFEKDGSSEAIQWDNLRLTDGQGNEYSRMDDDFITDYGMARLPGTDLNFGTYEGWIAFEIPQDAEDLSLVYSFESEDLVIPVNAIREDSDAQSASEASSESSSETAEASSENASDSSSEADTQGASEASSESSSETAESSSENASGSSSEADTQNASEASSETAEASSESSSDSAQTVTWQRLDSYDYFTDQRAIDSDLYSEAQNGYTFEDPFVVVNPYGNSPLSAMVIFTTSQETSVELTVHGKDSANDISTVFSSATTHILPVYGLYAGDTTSVELTLDTGETTELEITTEALDTILTEAEVTVSEEDAIDDGTLTFVCVSTADGGSYSAAAYDNAGDLRWILEGSEGQAFPLKRLENGHMMMPSSRLLESTYYVTGLIEFDLCGKIYTEYLVPGGQHHDFLELSNGNLLVASDTTDFSTVEDRIVEIDRETGEVVYELNIGDLINPSDGGSMNRTDEDWCHNNSMDYDEETDTLILSCRHLDAVLGIDKSEKELLWVLGDPSGFTDVPEDKFFTPINTENGFEWSYAQHNATFTPDGDILLFDNGTSRTKTGREEEAVTGDAVYSRAVVYRLDTEAMTIEQVWTYGKERGAQWYSSFISGAQYLGENNYWITSGGICYDAEADTYDVALSGLSSYEHQTYIDQVKDGELVYELSLPILSYRSTRMTMYAPEDAYSVYDRGIWLGDLGTVAQTEMENVDLSSAKTVDFTITTFEQNPDRIVLEGSWTETGEDAALIFVDENDDQYAFAIDQPAYDTGAGTEDFSLWLTASSLPYSHRYKIYIYNNGIVYTTGTFFDNYVDTSNELSARGPQYVLYDVEGDTNTLVSSDTPEITTNVETETSLPVQTQEIQDQIYQELEQNTYTFQEPLVIQNPYQIAPLTALAAFVSDEAAQVRVTVQGKTESRNITDTISPDSTGQLETEGNLFLVPILGLYADYENQVVLELLDENGNVLDTNTLTIQTDVLPEYLRTAVTTGSYSTKSAMDLMMISGLETPYLYAFDEVGDIRWYCTLEGVYYGGFPLANGHILAESTDVLFPNASMPNSPEMLEIDYLGRVYNIYYFPDGVHHELIEKTPDGNFLAATSSNDGYEQNMIQEIDRETGEVVKSLNLNDVFAGLEYIDSDDWCHLNTISYDESTDSILISARNLHSVIRINWSTDEIMWILGDPLLWEGTAFEDKVLTPTADFQWHYQQHTAYPLSEDLDGNPDTVEIMLFDNHNARYQMLDDYYDTGNSYVKIYSVDPGAMTVTLLKSYPTVYSSITSSAFLEGDRVFSVNAYVSGESYEGRVYEIDYNSGGELNTWLISHRFYRGYNISLSMSALSDGYVLSDNYRKGELRTPVEAAAKDAVRLSGTVSLTEDVISFTLQENILYLYGSDHTYNQIIFNGDEHTYVYDLSDIKLISDNVGMYSYRLPIPLDELAPDAYTVQVMYGNRLSNTDVLISIADSGQAESASQEASSPETEGTS</sequence>
<feature type="signal peptide" evidence="2">
    <location>
        <begin position="1"/>
        <end position="22"/>
    </location>
</feature>
<dbReference type="Proteomes" id="UP000823935">
    <property type="component" value="Unassembled WGS sequence"/>
</dbReference>